<sequence>MVAKNDVYRVDQQDNIFRNANVNGVIVHGALRH</sequence>
<protein>
    <submittedName>
        <fullName evidence="1">Uncharacterized protein</fullName>
    </submittedName>
</protein>
<name>A0A6S7CG78_9BURK</name>
<dbReference type="EMBL" id="CADIKK010000063">
    <property type="protein sequence ID" value="CAB3808903.1"/>
    <property type="molecule type" value="Genomic_DNA"/>
</dbReference>
<evidence type="ECO:0000313" key="1">
    <source>
        <dbReference type="EMBL" id="CAB3808903.1"/>
    </source>
</evidence>
<proteinExistence type="predicted"/>
<keyword evidence="2" id="KW-1185">Reference proteome</keyword>
<accession>A0A6S7CG78</accession>
<dbReference type="Proteomes" id="UP000494365">
    <property type="component" value="Unassembled WGS sequence"/>
</dbReference>
<gene>
    <name evidence="1" type="ORF">LMG28614_06909</name>
</gene>
<evidence type="ECO:0000313" key="2">
    <source>
        <dbReference type="Proteomes" id="UP000494365"/>
    </source>
</evidence>
<organism evidence="1 2">
    <name type="scientific">Paraburkholderia ultramafica</name>
    <dbReference type="NCBI Taxonomy" id="1544867"/>
    <lineage>
        <taxon>Bacteria</taxon>
        <taxon>Pseudomonadati</taxon>
        <taxon>Pseudomonadota</taxon>
        <taxon>Betaproteobacteria</taxon>
        <taxon>Burkholderiales</taxon>
        <taxon>Burkholderiaceae</taxon>
        <taxon>Paraburkholderia</taxon>
    </lineage>
</organism>
<dbReference type="AlphaFoldDB" id="A0A6S7CG78"/>
<reference evidence="1 2" key="1">
    <citation type="submission" date="2020-04" db="EMBL/GenBank/DDBJ databases">
        <authorList>
            <person name="De Canck E."/>
        </authorList>
    </citation>
    <scope>NUCLEOTIDE SEQUENCE [LARGE SCALE GENOMIC DNA]</scope>
    <source>
        <strain evidence="1 2">LMG 28614</strain>
    </source>
</reference>